<dbReference type="Gene3D" id="3.55.50.30">
    <property type="match status" value="1"/>
</dbReference>
<reference evidence="15 16" key="1">
    <citation type="submission" date="2018-12" db="EMBL/GenBank/DDBJ databases">
        <title>Pseudomonas aeruginosa Diversity Panel.</title>
        <authorList>
            <person name="Snesrud E."/>
            <person name="Mcgann P."/>
        </authorList>
    </citation>
    <scope>NUCLEOTIDE SEQUENCE [LARGE SCALE GENOMIC DNA]</scope>
    <source>
        <strain evidence="15 16">MRSN6241</strain>
    </source>
</reference>
<dbReference type="PANTHER" id="PTHR30069:SF41">
    <property type="entry name" value="HEME_HEMOPEXIN UTILIZATION PROTEIN C"/>
    <property type="match status" value="1"/>
</dbReference>
<comment type="subcellular location">
    <subcellularLocation>
        <location evidence="1 12">Cell outer membrane</location>
        <topology evidence="1 12">Multi-pass membrane protein</topology>
    </subcellularLocation>
</comment>
<dbReference type="EMBL" id="RXTL01000016">
    <property type="protein sequence ID" value="RTS48327.1"/>
    <property type="molecule type" value="Genomic_DNA"/>
</dbReference>
<comment type="caution">
    <text evidence="15">The sequence shown here is derived from an EMBL/GenBank/DDBJ whole genome shotgun (WGS) entry which is preliminary data.</text>
</comment>
<dbReference type="NCBIfam" id="TIGR01785">
    <property type="entry name" value="TonB-hemin"/>
    <property type="match status" value="1"/>
</dbReference>
<keyword evidence="7" id="KW-0732">Signal</keyword>
<protein>
    <submittedName>
        <fullName evidence="15">TonB-dependent hemoglobin/transferrin/lactoferrin family receptor</fullName>
    </submittedName>
</protein>
<dbReference type="RefSeq" id="WP_023443028.1">
    <property type="nucleotide sequence ID" value="NZ_LFXS01000010.1"/>
</dbReference>
<dbReference type="AlphaFoldDB" id="A0ABD7K708"/>
<dbReference type="InterPro" id="IPR010949">
    <property type="entry name" value="TonB_Hb/transfer/lactofer_rcpt"/>
</dbReference>
<evidence type="ECO:0000256" key="3">
    <source>
        <dbReference type="ARBA" id="ARBA00022448"/>
    </source>
</evidence>
<dbReference type="InterPro" id="IPR000531">
    <property type="entry name" value="Beta-barrel_TonB"/>
</dbReference>
<evidence type="ECO:0000256" key="9">
    <source>
        <dbReference type="ARBA" id="ARBA00023077"/>
    </source>
</evidence>
<evidence type="ECO:0000256" key="6">
    <source>
        <dbReference type="ARBA" id="ARBA00022692"/>
    </source>
</evidence>
<dbReference type="Pfam" id="PF00593">
    <property type="entry name" value="TonB_dep_Rec_b-barrel"/>
    <property type="match status" value="1"/>
</dbReference>
<dbReference type="InterPro" id="IPR012910">
    <property type="entry name" value="Plug_dom"/>
</dbReference>
<keyword evidence="6 12" id="KW-0812">Transmembrane</keyword>
<dbReference type="InterPro" id="IPR011662">
    <property type="entry name" value="Secretin/TonB_short_N"/>
</dbReference>
<keyword evidence="11 12" id="KW-0998">Cell outer membrane</keyword>
<proteinExistence type="inferred from homology"/>
<keyword evidence="4 12" id="KW-1134">Transmembrane beta strand</keyword>
<evidence type="ECO:0000256" key="10">
    <source>
        <dbReference type="ARBA" id="ARBA00023136"/>
    </source>
</evidence>
<dbReference type="SMART" id="SM00965">
    <property type="entry name" value="STN"/>
    <property type="match status" value="1"/>
</dbReference>
<evidence type="ECO:0000256" key="1">
    <source>
        <dbReference type="ARBA" id="ARBA00004571"/>
    </source>
</evidence>
<dbReference type="Proteomes" id="UP000276985">
    <property type="component" value="Unassembled WGS sequence"/>
</dbReference>
<organism evidence="15 16">
    <name type="scientific">Pseudomonas aeruginosa</name>
    <dbReference type="NCBI Taxonomy" id="287"/>
    <lineage>
        <taxon>Bacteria</taxon>
        <taxon>Pseudomonadati</taxon>
        <taxon>Pseudomonadota</taxon>
        <taxon>Gammaproteobacteria</taxon>
        <taxon>Pseudomonadales</taxon>
        <taxon>Pseudomonadaceae</taxon>
        <taxon>Pseudomonas</taxon>
    </lineage>
</organism>
<name>A0ABD7K708_PSEAI</name>
<keyword evidence="9 13" id="KW-0798">TonB box</keyword>
<evidence type="ECO:0000313" key="15">
    <source>
        <dbReference type="EMBL" id="RTS48327.1"/>
    </source>
</evidence>
<dbReference type="GO" id="GO:0009279">
    <property type="term" value="C:cell outer membrane"/>
    <property type="evidence" value="ECO:0007669"/>
    <property type="project" value="UniProtKB-SubCell"/>
</dbReference>
<accession>A0ABD7K708</accession>
<dbReference type="GO" id="GO:0006826">
    <property type="term" value="P:iron ion transport"/>
    <property type="evidence" value="ECO:0007669"/>
    <property type="project" value="UniProtKB-KW"/>
</dbReference>
<evidence type="ECO:0000256" key="2">
    <source>
        <dbReference type="ARBA" id="ARBA00009810"/>
    </source>
</evidence>
<evidence type="ECO:0000256" key="4">
    <source>
        <dbReference type="ARBA" id="ARBA00022452"/>
    </source>
</evidence>
<dbReference type="Pfam" id="PF07715">
    <property type="entry name" value="Plug"/>
    <property type="match status" value="1"/>
</dbReference>
<dbReference type="InterPro" id="IPR036942">
    <property type="entry name" value="Beta-barrel_TonB_sf"/>
</dbReference>
<dbReference type="PROSITE" id="PS52016">
    <property type="entry name" value="TONB_DEPENDENT_REC_3"/>
    <property type="match status" value="1"/>
</dbReference>
<dbReference type="Gene3D" id="2.40.170.20">
    <property type="entry name" value="TonB-dependent receptor, beta-barrel domain"/>
    <property type="match status" value="1"/>
</dbReference>
<comment type="similarity">
    <text evidence="2 12 13">Belongs to the TonB-dependent receptor family.</text>
</comment>
<evidence type="ECO:0000256" key="7">
    <source>
        <dbReference type="ARBA" id="ARBA00022729"/>
    </source>
</evidence>
<keyword evidence="10 12" id="KW-0472">Membrane</keyword>
<dbReference type="Pfam" id="PF07660">
    <property type="entry name" value="STN"/>
    <property type="match status" value="1"/>
</dbReference>
<evidence type="ECO:0000259" key="14">
    <source>
        <dbReference type="SMART" id="SM00965"/>
    </source>
</evidence>
<evidence type="ECO:0000313" key="16">
    <source>
        <dbReference type="Proteomes" id="UP000276985"/>
    </source>
</evidence>
<dbReference type="PANTHER" id="PTHR30069">
    <property type="entry name" value="TONB-DEPENDENT OUTER MEMBRANE RECEPTOR"/>
    <property type="match status" value="1"/>
</dbReference>
<keyword evidence="5" id="KW-0406">Ion transport</keyword>
<feature type="domain" description="Secretin/TonB short N-terminal" evidence="14">
    <location>
        <begin position="75"/>
        <end position="126"/>
    </location>
</feature>
<dbReference type="SUPFAM" id="SSF56935">
    <property type="entry name" value="Porins"/>
    <property type="match status" value="1"/>
</dbReference>
<evidence type="ECO:0000256" key="11">
    <source>
        <dbReference type="ARBA" id="ARBA00023237"/>
    </source>
</evidence>
<dbReference type="CDD" id="cd01347">
    <property type="entry name" value="ligand_gated_channel"/>
    <property type="match status" value="1"/>
</dbReference>
<keyword evidence="15" id="KW-0675">Receptor</keyword>
<gene>
    <name evidence="15" type="ORF">DY940_11625</name>
</gene>
<evidence type="ECO:0000256" key="5">
    <source>
        <dbReference type="ARBA" id="ARBA00022496"/>
    </source>
</evidence>
<keyword evidence="5" id="KW-0410">Iron transport</keyword>
<evidence type="ECO:0000256" key="13">
    <source>
        <dbReference type="RuleBase" id="RU003357"/>
    </source>
</evidence>
<dbReference type="FunFam" id="3.55.50.30:FF:000002">
    <property type="entry name" value="Probable TonB-dependent receptor"/>
    <property type="match status" value="1"/>
</dbReference>
<dbReference type="InterPro" id="IPR037066">
    <property type="entry name" value="Plug_dom_sf"/>
</dbReference>
<dbReference type="InterPro" id="IPR039426">
    <property type="entry name" value="TonB-dep_rcpt-like"/>
</dbReference>
<keyword evidence="3 12" id="KW-0813">Transport</keyword>
<keyword evidence="8" id="KW-0408">Iron</keyword>
<dbReference type="NCBIfam" id="TIGR01786">
    <property type="entry name" value="TonB-hemlactrns"/>
    <property type="match status" value="1"/>
</dbReference>
<evidence type="ECO:0000256" key="8">
    <source>
        <dbReference type="ARBA" id="ARBA00023004"/>
    </source>
</evidence>
<dbReference type="Gene3D" id="2.170.130.10">
    <property type="entry name" value="TonB-dependent receptor, plug domain"/>
    <property type="match status" value="1"/>
</dbReference>
<evidence type="ECO:0000256" key="12">
    <source>
        <dbReference type="PROSITE-ProRule" id="PRU01360"/>
    </source>
</evidence>
<dbReference type="InterPro" id="IPR011276">
    <property type="entry name" value="TonB_haem/Hb_rcpt"/>
</dbReference>
<sequence>MKHRGWSAVRGGRRGAQLALGLGLALLGTAALPLHAQDGADAASQQQTALRRVRLDIPAQALNRALLQFAEQAGVQVFFDSQRFAGLGSAAVHGEYVLADGLSQMLQGSPVEYRFSGKDQLSLIRVSQDDLVRMSPSVISAARPDDWVYQTPHSVSVIGREQIERNPPRHAADMLEETPGVYSSVSQQDPGLSVNIRGIQDYGRVNMSVDGMRQNYQQSGHQQRNGTLYVDPELLSEVVIDKGASSAMGGAGVIGGIANFRTLEARDLVKPGKQVGGRIRVTSGLGGDANGTHFIGSAAFAIGTDAWDMLVAASERHLGDYDPGTKGSIGELRTGAWFNPEAGQRVKHSPVAYSGYVMRSRLAKLGVALPQDQRLQFSYLTTQVSYDDANMLDTGNQALWEKLGSSDVRAQNFAIDYSYAPDNPLVDFRAKLYYVDNRNRQQTLQRGITPGYSITYQTDTYGVQAQNTSSFALGDLSTLRANYGLEFFYDKVRPDSSQPRASSSAVGFPAAEGMTPKGDRALGSLFARLDYDYDDWLNLNAGLRYDRYRLRGDTGFNARTFILGTTRQTDMPLQYAVDREEGRFSPTFGLSVRPGVDWLQLFATYGKGWRPPAVTESLITGRPHGGGAENMYPNPFLGPERSKAWEVGFNVLKENLWFSDDRLGLKVAYFDTRVDDFIFMGMGMQPPGYGMAGIGNSAYVNNLDTTRFRGVEYQLDYDAGLAYGQFSYTHMIGSNDFCSKTAWLGGVTQTVKGSGRRAPVIDMRPDEQANAATHCSAVLGSAEHMPMDRGSLTLGMRFFDRRLDVGARARYSEGYSVSGGGAPTVSQTGVYPADWKEYTVYDLYGSYRVSDELTLRLAMENVTDRAYLVPLGDVLAFTLGRGRTLQGTLEYQF</sequence>